<dbReference type="GO" id="GO:0006897">
    <property type="term" value="P:endocytosis"/>
    <property type="evidence" value="ECO:0007669"/>
    <property type="project" value="InterPro"/>
</dbReference>
<dbReference type="GO" id="GO:1990528">
    <property type="term" value="C:Rvs161p-Rvs167p complex"/>
    <property type="evidence" value="ECO:0007669"/>
    <property type="project" value="TreeGrafter"/>
</dbReference>
<dbReference type="GO" id="GO:0051666">
    <property type="term" value="P:actin cortical patch localization"/>
    <property type="evidence" value="ECO:0007669"/>
    <property type="project" value="InterPro"/>
</dbReference>
<dbReference type="InterPro" id="IPR004148">
    <property type="entry name" value="BAR_dom"/>
</dbReference>
<dbReference type="GO" id="GO:0097320">
    <property type="term" value="P:plasma membrane tubulation"/>
    <property type="evidence" value="ECO:0007669"/>
    <property type="project" value="TreeGrafter"/>
</dbReference>
<dbReference type="STRING" id="869754.A0A1A0H8H5"/>
<dbReference type="InterPro" id="IPR036028">
    <property type="entry name" value="SH3-like_dom_sf"/>
</dbReference>
<dbReference type="Gene3D" id="1.20.1270.60">
    <property type="entry name" value="Arfaptin homology (AH) domain/BAR domain"/>
    <property type="match status" value="1"/>
</dbReference>
<dbReference type="PANTHER" id="PTHR47174">
    <property type="entry name" value="BRIDGING INTEGRATOR 3"/>
    <property type="match status" value="1"/>
</dbReference>
<dbReference type="SUPFAM" id="SSF50044">
    <property type="entry name" value="SH3-domain"/>
    <property type="match status" value="1"/>
</dbReference>
<accession>A0A1A0H8H5</accession>
<dbReference type="GO" id="GO:0043332">
    <property type="term" value="C:mating projection tip"/>
    <property type="evidence" value="ECO:0007669"/>
    <property type="project" value="TreeGrafter"/>
</dbReference>
<dbReference type="AlphaFoldDB" id="A0A1A0H8H5"/>
<proteinExistence type="predicted"/>
<dbReference type="Pfam" id="PF03114">
    <property type="entry name" value="BAR"/>
    <property type="match status" value="1"/>
</dbReference>
<comment type="caution">
    <text evidence="4">The sequence shown here is derived from an EMBL/GenBank/DDBJ whole genome shotgun (WGS) entry which is preliminary data.</text>
</comment>
<dbReference type="Proteomes" id="UP000092555">
    <property type="component" value="Unassembled WGS sequence"/>
</dbReference>
<dbReference type="SMART" id="SM00326">
    <property type="entry name" value="SH3"/>
    <property type="match status" value="1"/>
</dbReference>
<gene>
    <name evidence="4" type="ORF">METBIDRAFT_43322</name>
</gene>
<dbReference type="InterPro" id="IPR046982">
    <property type="entry name" value="BIN3/RVS161-like"/>
</dbReference>
<dbReference type="PRINTS" id="PR00452">
    <property type="entry name" value="SH3DOMAIN"/>
</dbReference>
<name>A0A1A0H8H5_9ASCO</name>
<reference evidence="4 5" key="1">
    <citation type="submission" date="2016-05" db="EMBL/GenBank/DDBJ databases">
        <title>Comparative genomics of biotechnologically important yeasts.</title>
        <authorList>
            <consortium name="DOE Joint Genome Institute"/>
            <person name="Riley R."/>
            <person name="Haridas S."/>
            <person name="Wolfe K.H."/>
            <person name="Lopes M.R."/>
            <person name="Hittinger C.T."/>
            <person name="Goker M."/>
            <person name="Salamov A."/>
            <person name="Wisecaver J."/>
            <person name="Long T.M."/>
            <person name="Aerts A.L."/>
            <person name="Barry K."/>
            <person name="Choi C."/>
            <person name="Clum A."/>
            <person name="Coughlan A.Y."/>
            <person name="Deshpande S."/>
            <person name="Douglass A.P."/>
            <person name="Hanson S.J."/>
            <person name="Klenk H.-P."/>
            <person name="LaButti K."/>
            <person name="Lapidus A."/>
            <person name="Lindquist E."/>
            <person name="Lipzen A."/>
            <person name="Meier-kolthoff J.P."/>
            <person name="Ohm R.A."/>
            <person name="Otillar R.P."/>
            <person name="Pangilinan J."/>
            <person name="Peng Y."/>
            <person name="Rokas A."/>
            <person name="Rosa C.A."/>
            <person name="Scheuner C."/>
            <person name="Sibirny A.A."/>
            <person name="Slot J.C."/>
            <person name="Stielow J.B."/>
            <person name="Sun H."/>
            <person name="Kurtzman C.P."/>
            <person name="Blackwell M."/>
            <person name="Grigoriev I.V."/>
            <person name="Jeffries T.W."/>
        </authorList>
    </citation>
    <scope>NUCLEOTIDE SEQUENCE [LARGE SCALE GENOMIC DNA]</scope>
    <source>
        <strain evidence="4 5">NRRL YB-4993</strain>
    </source>
</reference>
<feature type="domain" description="SH3" evidence="3">
    <location>
        <begin position="306"/>
        <end position="362"/>
    </location>
</feature>
<dbReference type="InterPro" id="IPR001452">
    <property type="entry name" value="SH3_domain"/>
</dbReference>
<dbReference type="GO" id="GO:0008289">
    <property type="term" value="F:lipid binding"/>
    <property type="evidence" value="ECO:0007669"/>
    <property type="project" value="TreeGrafter"/>
</dbReference>
<evidence type="ECO:0000313" key="5">
    <source>
        <dbReference type="Proteomes" id="UP000092555"/>
    </source>
</evidence>
<keyword evidence="5" id="KW-1185">Reference proteome</keyword>
<dbReference type="InterPro" id="IPR027267">
    <property type="entry name" value="AH/BAR_dom_sf"/>
</dbReference>
<dbReference type="PROSITE" id="PS50002">
    <property type="entry name" value="SH3"/>
    <property type="match status" value="1"/>
</dbReference>
<sequence length="362" mass="41443">METPDPKKPRNTNRVFGSIADKIASTSNLVRDKTGKINSKVHEHWHKPVHVPTKTVDEEFEDLIEELDAIVEAFQEIIKLHKHYIFISTELVQSSQRVANSIQVLSSPATLEPSPKLSGGSKPSMCEKTRSYCATMVEIGICLRESLSSIPQEIDERIQRLLSYLEKIQERVALRDRALMSYDKVYDKFDGMTILSTTNEFTPKQKQEYFSLEKKLVELKKVYDQHNLLLKAELPSFFMFVRSFIEPMMLFIFYIQLTAAYQAQSNVGSVQQDFEEGGLDLLLPGDRDVKRLSAARGDCDDLHHNSNTGYCRALFDFCSIADLDLEFKKGDLIKLHSCEGEWWTGLLDDKEGIFPSVYVQRI</sequence>
<dbReference type="GeneID" id="30030621"/>
<dbReference type="RefSeq" id="XP_018710709.1">
    <property type="nucleotide sequence ID" value="XM_018857645.1"/>
</dbReference>
<organism evidence="4 5">
    <name type="scientific">Metschnikowia bicuspidata var. bicuspidata NRRL YB-4993</name>
    <dbReference type="NCBI Taxonomy" id="869754"/>
    <lineage>
        <taxon>Eukaryota</taxon>
        <taxon>Fungi</taxon>
        <taxon>Dikarya</taxon>
        <taxon>Ascomycota</taxon>
        <taxon>Saccharomycotina</taxon>
        <taxon>Pichiomycetes</taxon>
        <taxon>Metschnikowiaceae</taxon>
        <taxon>Metschnikowia</taxon>
    </lineage>
</organism>
<dbReference type="Gene3D" id="2.30.30.40">
    <property type="entry name" value="SH3 Domains"/>
    <property type="match status" value="1"/>
</dbReference>
<dbReference type="SUPFAM" id="SSF103657">
    <property type="entry name" value="BAR/IMD domain-like"/>
    <property type="match status" value="1"/>
</dbReference>
<dbReference type="PANTHER" id="PTHR47174:SF1">
    <property type="entry name" value="REDUCED VIABILITY UPON STARVATION PROTEIN 167"/>
    <property type="match status" value="1"/>
</dbReference>
<dbReference type="GO" id="GO:0030479">
    <property type="term" value="C:actin cortical patch"/>
    <property type="evidence" value="ECO:0007669"/>
    <property type="project" value="TreeGrafter"/>
</dbReference>
<evidence type="ECO:0000256" key="2">
    <source>
        <dbReference type="PROSITE-ProRule" id="PRU00192"/>
    </source>
</evidence>
<evidence type="ECO:0000313" key="4">
    <source>
        <dbReference type="EMBL" id="OBA20187.1"/>
    </source>
</evidence>
<dbReference type="CDD" id="cd00174">
    <property type="entry name" value="SH3"/>
    <property type="match status" value="1"/>
</dbReference>
<evidence type="ECO:0000259" key="3">
    <source>
        <dbReference type="PROSITE" id="PS50002"/>
    </source>
</evidence>
<evidence type="ECO:0000256" key="1">
    <source>
        <dbReference type="ARBA" id="ARBA00022443"/>
    </source>
</evidence>
<dbReference type="EMBL" id="LXTC01000004">
    <property type="protein sequence ID" value="OBA20187.1"/>
    <property type="molecule type" value="Genomic_DNA"/>
</dbReference>
<dbReference type="GO" id="GO:0031097">
    <property type="term" value="C:medial cortex"/>
    <property type="evidence" value="ECO:0007669"/>
    <property type="project" value="TreeGrafter"/>
</dbReference>
<protein>
    <recommendedName>
        <fullName evidence="3">SH3 domain-containing protein</fullName>
    </recommendedName>
</protein>
<dbReference type="OrthoDB" id="10255128at2759"/>
<dbReference type="Pfam" id="PF00018">
    <property type="entry name" value="SH3_1"/>
    <property type="match status" value="1"/>
</dbReference>
<keyword evidence="1 2" id="KW-0728">SH3 domain</keyword>